<dbReference type="GO" id="GO:0003697">
    <property type="term" value="F:single-stranded DNA binding"/>
    <property type="evidence" value="ECO:0007669"/>
    <property type="project" value="TreeGrafter"/>
</dbReference>
<dbReference type="Proteomes" id="UP000013827">
    <property type="component" value="Unassembled WGS sequence"/>
</dbReference>
<dbReference type="GO" id="GO:0005815">
    <property type="term" value="C:microtubule organizing center"/>
    <property type="evidence" value="ECO:0007669"/>
    <property type="project" value="TreeGrafter"/>
</dbReference>
<dbReference type="GO" id="GO:0042148">
    <property type="term" value="P:DNA strand invasion"/>
    <property type="evidence" value="ECO:0007669"/>
    <property type="project" value="TreeGrafter"/>
</dbReference>
<dbReference type="GO" id="GO:0005657">
    <property type="term" value="C:replication fork"/>
    <property type="evidence" value="ECO:0007669"/>
    <property type="project" value="TreeGrafter"/>
</dbReference>
<dbReference type="InterPro" id="IPR013632">
    <property type="entry name" value="Rad51_C"/>
</dbReference>
<feature type="domain" description="RecA family profile 1" evidence="3">
    <location>
        <begin position="88"/>
        <end position="259"/>
    </location>
</feature>
<dbReference type="GO" id="GO:0033063">
    <property type="term" value="C:Rad51B-Rad51C-Rad51D-XRCC2 complex"/>
    <property type="evidence" value="ECO:0007669"/>
    <property type="project" value="TreeGrafter"/>
</dbReference>
<proteinExistence type="predicted"/>
<dbReference type="GO" id="GO:0007131">
    <property type="term" value="P:reciprocal meiotic recombination"/>
    <property type="evidence" value="ECO:0007669"/>
    <property type="project" value="TreeGrafter"/>
</dbReference>
<protein>
    <recommendedName>
        <fullName evidence="3">RecA family profile 1 domain-containing protein</fullName>
    </recommendedName>
</protein>
<dbReference type="eggNOG" id="KOG1433">
    <property type="taxonomic scope" value="Eukaryota"/>
</dbReference>
<dbReference type="AlphaFoldDB" id="A0A0D3KU03"/>
<dbReference type="GO" id="GO:0000724">
    <property type="term" value="P:double-strand break repair via homologous recombination"/>
    <property type="evidence" value="ECO:0007669"/>
    <property type="project" value="TreeGrafter"/>
</dbReference>
<comment type="subcellular location">
    <subcellularLocation>
        <location evidence="1">Nucleus</location>
    </subcellularLocation>
</comment>
<dbReference type="GO" id="GO:0000723">
    <property type="term" value="P:telomere maintenance"/>
    <property type="evidence" value="ECO:0007669"/>
    <property type="project" value="TreeGrafter"/>
</dbReference>
<dbReference type="HOGENOM" id="CLU_889746_0_0_1"/>
<dbReference type="InterPro" id="IPR003593">
    <property type="entry name" value="AAA+_ATPase"/>
</dbReference>
<dbReference type="GO" id="GO:0005524">
    <property type="term" value="F:ATP binding"/>
    <property type="evidence" value="ECO:0007669"/>
    <property type="project" value="InterPro"/>
</dbReference>
<dbReference type="EnsemblProtists" id="EOD39238">
    <property type="protein sequence ID" value="EOD39238"/>
    <property type="gene ID" value="EMIHUDRAFT_223738"/>
</dbReference>
<dbReference type="STRING" id="2903.R1DUV2"/>
<organism evidence="4 5">
    <name type="scientific">Emiliania huxleyi (strain CCMP1516)</name>
    <dbReference type="NCBI Taxonomy" id="280463"/>
    <lineage>
        <taxon>Eukaryota</taxon>
        <taxon>Haptista</taxon>
        <taxon>Haptophyta</taxon>
        <taxon>Prymnesiophyceae</taxon>
        <taxon>Isochrysidales</taxon>
        <taxon>Noelaerhabdaceae</taxon>
        <taxon>Emiliania</taxon>
    </lineage>
</organism>
<dbReference type="PROSITE" id="PS50162">
    <property type="entry name" value="RECA_2"/>
    <property type="match status" value="1"/>
</dbReference>
<dbReference type="PANTHER" id="PTHR46457:SF1">
    <property type="entry name" value="DNA REPAIR PROTEIN RAD51 HOMOLOG 4"/>
    <property type="match status" value="1"/>
</dbReference>
<dbReference type="GO" id="GO:0000400">
    <property type="term" value="F:four-way junction DNA binding"/>
    <property type="evidence" value="ECO:0007669"/>
    <property type="project" value="TreeGrafter"/>
</dbReference>
<dbReference type="GO" id="GO:0140664">
    <property type="term" value="F:ATP-dependent DNA damage sensor activity"/>
    <property type="evidence" value="ECO:0007669"/>
    <property type="project" value="InterPro"/>
</dbReference>
<dbReference type="SMART" id="SM00382">
    <property type="entry name" value="AAA"/>
    <property type="match status" value="1"/>
</dbReference>
<dbReference type="GeneID" id="17284508"/>
<accession>A0A0D3KU03</accession>
<dbReference type="PaxDb" id="2903-EOD39238"/>
<evidence type="ECO:0000256" key="1">
    <source>
        <dbReference type="ARBA" id="ARBA00004123"/>
    </source>
</evidence>
<dbReference type="Pfam" id="PF08423">
    <property type="entry name" value="Rad51"/>
    <property type="match status" value="1"/>
</dbReference>
<dbReference type="Gene3D" id="3.40.50.300">
    <property type="entry name" value="P-loop containing nucleotide triphosphate hydrolases"/>
    <property type="match status" value="1"/>
</dbReference>
<evidence type="ECO:0000313" key="4">
    <source>
        <dbReference type="EnsemblProtists" id="EOD39238"/>
    </source>
</evidence>
<evidence type="ECO:0000313" key="5">
    <source>
        <dbReference type="Proteomes" id="UP000013827"/>
    </source>
</evidence>
<dbReference type="InterPro" id="IPR027417">
    <property type="entry name" value="P-loop_NTPase"/>
</dbReference>
<dbReference type="InterPro" id="IPR051988">
    <property type="entry name" value="HRR_RAD51_Paralog"/>
</dbReference>
<dbReference type="PANTHER" id="PTHR46457">
    <property type="entry name" value="DNA REPAIR PROTEIN RAD51 HOMOLOG 4"/>
    <property type="match status" value="1"/>
</dbReference>
<reference evidence="5" key="1">
    <citation type="journal article" date="2013" name="Nature">
        <title>Pan genome of the phytoplankton Emiliania underpins its global distribution.</title>
        <authorList>
            <person name="Read B.A."/>
            <person name="Kegel J."/>
            <person name="Klute M.J."/>
            <person name="Kuo A."/>
            <person name="Lefebvre S.C."/>
            <person name="Maumus F."/>
            <person name="Mayer C."/>
            <person name="Miller J."/>
            <person name="Monier A."/>
            <person name="Salamov A."/>
            <person name="Young J."/>
            <person name="Aguilar M."/>
            <person name="Claverie J.M."/>
            <person name="Frickenhaus S."/>
            <person name="Gonzalez K."/>
            <person name="Herman E.K."/>
            <person name="Lin Y.C."/>
            <person name="Napier J."/>
            <person name="Ogata H."/>
            <person name="Sarno A.F."/>
            <person name="Shmutz J."/>
            <person name="Schroeder D."/>
            <person name="de Vargas C."/>
            <person name="Verret F."/>
            <person name="von Dassow P."/>
            <person name="Valentin K."/>
            <person name="Van de Peer Y."/>
            <person name="Wheeler G."/>
            <person name="Dacks J.B."/>
            <person name="Delwiche C.F."/>
            <person name="Dyhrman S.T."/>
            <person name="Glockner G."/>
            <person name="John U."/>
            <person name="Richards T."/>
            <person name="Worden A.Z."/>
            <person name="Zhang X."/>
            <person name="Grigoriev I.V."/>
            <person name="Allen A.E."/>
            <person name="Bidle K."/>
            <person name="Borodovsky M."/>
            <person name="Bowler C."/>
            <person name="Brownlee C."/>
            <person name="Cock J.M."/>
            <person name="Elias M."/>
            <person name="Gladyshev V.N."/>
            <person name="Groth M."/>
            <person name="Guda C."/>
            <person name="Hadaegh A."/>
            <person name="Iglesias-Rodriguez M.D."/>
            <person name="Jenkins J."/>
            <person name="Jones B.M."/>
            <person name="Lawson T."/>
            <person name="Leese F."/>
            <person name="Lindquist E."/>
            <person name="Lobanov A."/>
            <person name="Lomsadze A."/>
            <person name="Malik S.B."/>
            <person name="Marsh M.E."/>
            <person name="Mackinder L."/>
            <person name="Mock T."/>
            <person name="Mueller-Roeber B."/>
            <person name="Pagarete A."/>
            <person name="Parker M."/>
            <person name="Probert I."/>
            <person name="Quesneville H."/>
            <person name="Raines C."/>
            <person name="Rensing S.A."/>
            <person name="Riano-Pachon D.M."/>
            <person name="Richier S."/>
            <person name="Rokitta S."/>
            <person name="Shiraiwa Y."/>
            <person name="Soanes D.M."/>
            <person name="van der Giezen M."/>
            <person name="Wahlund T.M."/>
            <person name="Williams B."/>
            <person name="Wilson W."/>
            <person name="Wolfe G."/>
            <person name="Wurch L.L."/>
        </authorList>
    </citation>
    <scope>NUCLEOTIDE SEQUENCE</scope>
</reference>
<keyword evidence="5" id="KW-1185">Reference proteome</keyword>
<evidence type="ECO:0000256" key="2">
    <source>
        <dbReference type="ARBA" id="ARBA00023242"/>
    </source>
</evidence>
<dbReference type="KEGG" id="ehx:EMIHUDRAFT_223738"/>
<evidence type="ECO:0000259" key="3">
    <source>
        <dbReference type="PROSITE" id="PS50162"/>
    </source>
</evidence>
<dbReference type="SUPFAM" id="SSF52540">
    <property type="entry name" value="P-loop containing nucleoside triphosphate hydrolases"/>
    <property type="match status" value="1"/>
</dbReference>
<name>A0A0D3KU03_EMIH1</name>
<reference evidence="4" key="2">
    <citation type="submission" date="2024-10" db="UniProtKB">
        <authorList>
            <consortium name="EnsemblProtists"/>
        </authorList>
    </citation>
    <scope>IDENTIFICATION</scope>
</reference>
<sequence length="313" mass="33186">MDLAVCSEDRSGLLSRLGRQPLAQLASLPSGSPAAGATAEGCLLLRDDAHTSAEYADECRRYRLGVASTLFAQAALNAAEAVEQACRRGALLSTGMAPLDEALGGGLQTGEVVELVGASGSGKSQACMAIGARQLAASDWHVLYIDTALSFTAERMLQLRRLRERLRVVSEAQDVLGACSARLLCVLESLVAELSSCTDGGSWYRRLKLLIVDSAFAPLLSEAAEDSRSLAGAQLARLQLLLRQLAARWQLSVLVTNAAPAGSNERARLVSWLTVRRKSHAARHHADPSRGTPPPALSLRLCRATHRLSVAAG</sequence>
<keyword evidence="2" id="KW-0539">Nucleus</keyword>
<dbReference type="InterPro" id="IPR020588">
    <property type="entry name" value="RecA_ATP-bd"/>
</dbReference>
<dbReference type="RefSeq" id="XP_005791667.1">
    <property type="nucleotide sequence ID" value="XM_005791610.1"/>
</dbReference>